<organism evidence="2 3">
    <name type="scientific">Actinospica durhamensis</name>
    <dbReference type="NCBI Taxonomy" id="1508375"/>
    <lineage>
        <taxon>Bacteria</taxon>
        <taxon>Bacillati</taxon>
        <taxon>Actinomycetota</taxon>
        <taxon>Actinomycetes</taxon>
        <taxon>Catenulisporales</taxon>
        <taxon>Actinospicaceae</taxon>
        <taxon>Actinospica</taxon>
    </lineage>
</organism>
<comment type="caution">
    <text evidence="2">The sequence shown here is derived from an EMBL/GenBank/DDBJ whole genome shotgun (WGS) entry which is preliminary data.</text>
</comment>
<evidence type="ECO:0000313" key="3">
    <source>
        <dbReference type="Proteomes" id="UP000675781"/>
    </source>
</evidence>
<keyword evidence="3" id="KW-1185">Reference proteome</keyword>
<dbReference type="RefSeq" id="WP_212531014.1">
    <property type="nucleotide sequence ID" value="NZ_JAGSOG010000147.1"/>
</dbReference>
<reference evidence="2" key="1">
    <citation type="submission" date="2021-04" db="EMBL/GenBank/DDBJ databases">
        <title>Genome based classification of Actinospica acidithermotolerans sp. nov., an actinobacterium isolated from an Indonesian hot spring.</title>
        <authorList>
            <person name="Kusuma A.B."/>
            <person name="Putra K.E."/>
            <person name="Nafisah S."/>
            <person name="Loh J."/>
            <person name="Nouioui I."/>
            <person name="Goodfellow M."/>
        </authorList>
    </citation>
    <scope>NUCLEOTIDE SEQUENCE</scope>
    <source>
        <strain evidence="2">CSCA 57</strain>
    </source>
</reference>
<protein>
    <submittedName>
        <fullName evidence="2">DUF1269 domain-containing protein</fullName>
    </submittedName>
</protein>
<dbReference type="Proteomes" id="UP000675781">
    <property type="component" value="Unassembled WGS sequence"/>
</dbReference>
<accession>A0A941EYU0</accession>
<dbReference type="Pfam" id="PF06897">
    <property type="entry name" value="DUF1269"/>
    <property type="match status" value="1"/>
</dbReference>
<keyword evidence="1" id="KW-1133">Transmembrane helix</keyword>
<sequence length="160" mass="16429">MSDLIVIGYEDKATAEQAAARVEQLGKSGLKLNGVAIVSKDEQGYSHVDTPGSVAGVSAAGGALFGSVFGLLFFVPFLGAAVGGAIGAMWGALRQHGLDDEFRRQVNETLESGSAALVVMTAEPVGNEFTEALGPFGGSVLRTSLSEEDERALIAEVGEA</sequence>
<dbReference type="InterPro" id="IPR009200">
    <property type="entry name" value="DUF1269_membrane"/>
</dbReference>
<dbReference type="AlphaFoldDB" id="A0A941EYU0"/>
<evidence type="ECO:0000313" key="2">
    <source>
        <dbReference type="EMBL" id="MBR7836539.1"/>
    </source>
</evidence>
<gene>
    <name evidence="2" type="ORF">KDL01_24890</name>
</gene>
<feature type="transmembrane region" description="Helical" evidence="1">
    <location>
        <begin position="68"/>
        <end position="93"/>
    </location>
</feature>
<keyword evidence="1" id="KW-0472">Membrane</keyword>
<dbReference type="EMBL" id="JAGSOG010000147">
    <property type="protein sequence ID" value="MBR7836539.1"/>
    <property type="molecule type" value="Genomic_DNA"/>
</dbReference>
<evidence type="ECO:0000256" key="1">
    <source>
        <dbReference type="SAM" id="Phobius"/>
    </source>
</evidence>
<proteinExistence type="predicted"/>
<name>A0A941EYU0_9ACTN</name>
<keyword evidence="1" id="KW-0812">Transmembrane</keyword>